<dbReference type="Gene3D" id="3.30.420.40">
    <property type="match status" value="1"/>
</dbReference>
<gene>
    <name evidence="3" type="ORF">CLV40_12616</name>
</gene>
<dbReference type="InterPro" id="IPR003695">
    <property type="entry name" value="Ppx_GppA_N"/>
</dbReference>
<evidence type="ECO:0000313" key="3">
    <source>
        <dbReference type="EMBL" id="PPK63609.1"/>
    </source>
</evidence>
<name>A0A2S6GEE1_9PSEU</name>
<proteinExistence type="inferred from homology"/>
<dbReference type="SUPFAM" id="SSF53067">
    <property type="entry name" value="Actin-like ATPase domain"/>
    <property type="match status" value="2"/>
</dbReference>
<feature type="domain" description="Ppx/GppA phosphatase N-terminal" evidence="2">
    <location>
        <begin position="18"/>
        <end position="292"/>
    </location>
</feature>
<protein>
    <submittedName>
        <fullName evidence="3">Exopolyphosphatase/guanosine-5'-triphosphate, 3'-diphosphate pyrophosphatase</fullName>
    </submittedName>
</protein>
<dbReference type="AlphaFoldDB" id="A0A2S6GEE1"/>
<dbReference type="InterPro" id="IPR043129">
    <property type="entry name" value="ATPase_NBD"/>
</dbReference>
<dbReference type="InterPro" id="IPR050273">
    <property type="entry name" value="GppA/Ppx_hydrolase"/>
</dbReference>
<evidence type="ECO:0000256" key="1">
    <source>
        <dbReference type="ARBA" id="ARBA00007125"/>
    </source>
</evidence>
<keyword evidence="4" id="KW-1185">Reference proteome</keyword>
<evidence type="ECO:0000259" key="2">
    <source>
        <dbReference type="Pfam" id="PF02541"/>
    </source>
</evidence>
<dbReference type="GO" id="GO:0016462">
    <property type="term" value="F:pyrophosphatase activity"/>
    <property type="evidence" value="ECO:0007669"/>
    <property type="project" value="TreeGrafter"/>
</dbReference>
<organism evidence="3 4">
    <name type="scientific">Actinokineospora auranticolor</name>
    <dbReference type="NCBI Taxonomy" id="155976"/>
    <lineage>
        <taxon>Bacteria</taxon>
        <taxon>Bacillati</taxon>
        <taxon>Actinomycetota</taxon>
        <taxon>Actinomycetes</taxon>
        <taxon>Pseudonocardiales</taxon>
        <taxon>Pseudonocardiaceae</taxon>
        <taxon>Actinokineospora</taxon>
    </lineage>
</organism>
<dbReference type="RefSeq" id="WP_104482565.1">
    <property type="nucleotide sequence ID" value="NZ_CP154825.1"/>
</dbReference>
<dbReference type="EMBL" id="PTIX01000026">
    <property type="protein sequence ID" value="PPK63609.1"/>
    <property type="molecule type" value="Genomic_DNA"/>
</dbReference>
<dbReference type="PANTHER" id="PTHR30005:SF0">
    <property type="entry name" value="RETROGRADE REGULATION PROTEIN 2"/>
    <property type="match status" value="1"/>
</dbReference>
<dbReference type="Proteomes" id="UP000239203">
    <property type="component" value="Unassembled WGS sequence"/>
</dbReference>
<dbReference type="OrthoDB" id="9793035at2"/>
<comment type="similarity">
    <text evidence="1">Belongs to the GppA/Ppx family.</text>
</comment>
<dbReference type="PANTHER" id="PTHR30005">
    <property type="entry name" value="EXOPOLYPHOSPHATASE"/>
    <property type="match status" value="1"/>
</dbReference>
<comment type="caution">
    <text evidence="3">The sequence shown here is derived from an EMBL/GenBank/DDBJ whole genome shotgun (WGS) entry which is preliminary data.</text>
</comment>
<evidence type="ECO:0000313" key="4">
    <source>
        <dbReference type="Proteomes" id="UP000239203"/>
    </source>
</evidence>
<accession>A0A2S6GEE1</accession>
<sequence>MRNAVGVLDVGCFSAHLVVVDADRGSPTDALLSRKVRLRLDRAYDGKGCLRREGIEQVAGAVATVRRYARKAGLPLADIVPFATSSVRDAVNADEIVRQVARRTGVTLRRFSGRQEARLAYLAARRWYGRAAGALTVLDVGGGTVEVAVGESDTPSVARSLPYGARTLTRLGLAVGHEDEVEELIRDALAPDDLVALHAGHAVGCSKVFQGLARLADTSSLQVEDLDRWIPRLARLSARRRAKLPGISRHRAEQSLAGAVAARALMVATGHDRVEISPWSTKEGLLLTLMDRKPTPIASVA</sequence>
<reference evidence="3 4" key="1">
    <citation type="submission" date="2018-02" db="EMBL/GenBank/DDBJ databases">
        <title>Genomic Encyclopedia of Archaeal and Bacterial Type Strains, Phase II (KMG-II): from individual species to whole genera.</title>
        <authorList>
            <person name="Goeker M."/>
        </authorList>
    </citation>
    <scope>NUCLEOTIDE SEQUENCE [LARGE SCALE GENOMIC DNA]</scope>
    <source>
        <strain evidence="3 4">YU 961-1</strain>
    </source>
</reference>
<dbReference type="Gene3D" id="3.30.420.150">
    <property type="entry name" value="Exopolyphosphatase. Domain 2"/>
    <property type="match status" value="1"/>
</dbReference>
<dbReference type="Pfam" id="PF02541">
    <property type="entry name" value="Ppx-GppA"/>
    <property type="match status" value="1"/>
</dbReference>